<dbReference type="RefSeq" id="WP_190446983.1">
    <property type="nucleotide sequence ID" value="NZ_JAMPLM010000014.1"/>
</dbReference>
<dbReference type="Proteomes" id="UP001476950">
    <property type="component" value="Unassembled WGS sequence"/>
</dbReference>
<evidence type="ECO:0000259" key="1">
    <source>
        <dbReference type="Pfam" id="PF00534"/>
    </source>
</evidence>
<dbReference type="SUPFAM" id="SSF53756">
    <property type="entry name" value="UDP-Glycosyltransferase/glycogen phosphorylase"/>
    <property type="match status" value="1"/>
</dbReference>
<sequence>MIPPLDRPLRVLFLSTSVGALGSGLGGGVELTLHNMAQALSERQHTIVIVAPTGSVCAPFSVVGIAGALQTTAQSEGRDAAIIMPANAVLARMWDYARQVQDQYDLVVNFAYDWLPFYLTPFFDCPIAHLVSMGSLTDAMDGIIEQTIVQFPGSIGVHSRAQADTFSFGDRCHVLGNGFDLSLYEFCSAPEQSLAWVGRLAPEKGLEDAVAAAQVTQTPLRIWGAMQDPTYWQQIQQQYPTAPITYEGFLPTAALQKALGKCRALIMTPRWVEAFGNVAIEALACGVPVIAYRRGGPTEIVQDGKTGWLVEPDSVAGLVEAIAQIDLIDRRLCRQQAEAEYSLTAMGDRLEQWFAALLTQART</sequence>
<keyword evidence="3" id="KW-1185">Reference proteome</keyword>
<accession>A0ABV0KNX2</accession>
<reference evidence="2 3" key="1">
    <citation type="submission" date="2022-04" db="EMBL/GenBank/DDBJ databases">
        <title>Positive selection, recombination, and allopatry shape intraspecific diversity of widespread and dominant cyanobacteria.</title>
        <authorList>
            <person name="Wei J."/>
            <person name="Shu W."/>
            <person name="Hu C."/>
        </authorList>
    </citation>
    <scope>NUCLEOTIDE SEQUENCE [LARGE SCALE GENOMIC DNA]</scope>
    <source>
        <strain evidence="2 3">AS-A4</strain>
    </source>
</reference>
<evidence type="ECO:0000313" key="2">
    <source>
        <dbReference type="EMBL" id="MEP1059984.1"/>
    </source>
</evidence>
<dbReference type="PANTHER" id="PTHR45947">
    <property type="entry name" value="SULFOQUINOVOSYL TRANSFERASE SQD2"/>
    <property type="match status" value="1"/>
</dbReference>
<organism evidence="2 3">
    <name type="scientific">Stenomitos frigidus AS-A4</name>
    <dbReference type="NCBI Taxonomy" id="2933935"/>
    <lineage>
        <taxon>Bacteria</taxon>
        <taxon>Bacillati</taxon>
        <taxon>Cyanobacteriota</taxon>
        <taxon>Cyanophyceae</taxon>
        <taxon>Leptolyngbyales</taxon>
        <taxon>Leptolyngbyaceae</taxon>
        <taxon>Stenomitos</taxon>
    </lineage>
</organism>
<name>A0ABV0KNX2_9CYAN</name>
<dbReference type="Gene3D" id="3.40.50.2000">
    <property type="entry name" value="Glycogen Phosphorylase B"/>
    <property type="match status" value="2"/>
</dbReference>
<proteinExistence type="predicted"/>
<comment type="caution">
    <text evidence="2">The sequence shown here is derived from an EMBL/GenBank/DDBJ whole genome shotgun (WGS) entry which is preliminary data.</text>
</comment>
<dbReference type="InterPro" id="IPR050194">
    <property type="entry name" value="Glycosyltransferase_grp1"/>
</dbReference>
<feature type="domain" description="Glycosyl transferase family 1" evidence="1">
    <location>
        <begin position="195"/>
        <end position="335"/>
    </location>
</feature>
<dbReference type="CDD" id="cd03802">
    <property type="entry name" value="GT4_AviGT4-like"/>
    <property type="match status" value="1"/>
</dbReference>
<dbReference type="Pfam" id="PF00534">
    <property type="entry name" value="Glycos_transf_1"/>
    <property type="match status" value="1"/>
</dbReference>
<protein>
    <submittedName>
        <fullName evidence="2">Glycosyltransferase family 4 protein</fullName>
    </submittedName>
</protein>
<dbReference type="PANTHER" id="PTHR45947:SF3">
    <property type="entry name" value="SULFOQUINOVOSYL TRANSFERASE SQD2"/>
    <property type="match status" value="1"/>
</dbReference>
<dbReference type="EMBL" id="JAMPLM010000014">
    <property type="protein sequence ID" value="MEP1059984.1"/>
    <property type="molecule type" value="Genomic_DNA"/>
</dbReference>
<dbReference type="InterPro" id="IPR001296">
    <property type="entry name" value="Glyco_trans_1"/>
</dbReference>
<gene>
    <name evidence="2" type="ORF">NDI38_16220</name>
</gene>
<evidence type="ECO:0000313" key="3">
    <source>
        <dbReference type="Proteomes" id="UP001476950"/>
    </source>
</evidence>